<dbReference type="InterPro" id="IPR004242">
    <property type="entry name" value="Transposase_21"/>
</dbReference>
<keyword evidence="3" id="KW-1185">Reference proteome</keyword>
<name>A0AAD8I7A2_9APIA</name>
<dbReference type="AlphaFoldDB" id="A0AAD8I7A2"/>
<evidence type="ECO:0000256" key="1">
    <source>
        <dbReference type="SAM" id="Coils"/>
    </source>
</evidence>
<feature type="coiled-coil region" evidence="1">
    <location>
        <begin position="302"/>
        <end position="339"/>
    </location>
</feature>
<protein>
    <submittedName>
        <fullName evidence="2">Uncharacterized protein</fullName>
    </submittedName>
</protein>
<dbReference type="Pfam" id="PF02992">
    <property type="entry name" value="Transposase_21"/>
    <property type="match status" value="1"/>
</dbReference>
<dbReference type="Proteomes" id="UP001237642">
    <property type="component" value="Unassembled WGS sequence"/>
</dbReference>
<dbReference type="PANTHER" id="PTHR48258">
    <property type="entry name" value="DUF4218 DOMAIN-CONTAINING PROTEIN-RELATED"/>
    <property type="match status" value="1"/>
</dbReference>
<reference evidence="2" key="1">
    <citation type="submission" date="2023-02" db="EMBL/GenBank/DDBJ databases">
        <title>Genome of toxic invasive species Heracleum sosnowskyi carries increased number of genes despite the absence of recent whole-genome duplications.</title>
        <authorList>
            <person name="Schelkunov M."/>
            <person name="Shtratnikova V."/>
            <person name="Makarenko M."/>
            <person name="Klepikova A."/>
            <person name="Omelchenko D."/>
            <person name="Novikova G."/>
            <person name="Obukhova E."/>
            <person name="Bogdanov V."/>
            <person name="Penin A."/>
            <person name="Logacheva M."/>
        </authorList>
    </citation>
    <scope>NUCLEOTIDE SEQUENCE</scope>
    <source>
        <strain evidence="2">Hsosn_3</strain>
        <tissue evidence="2">Leaf</tissue>
    </source>
</reference>
<accession>A0AAD8I7A2</accession>
<keyword evidence="1" id="KW-0175">Coiled coil</keyword>
<evidence type="ECO:0000313" key="2">
    <source>
        <dbReference type="EMBL" id="KAK1379955.1"/>
    </source>
</evidence>
<reference evidence="2" key="2">
    <citation type="submission" date="2023-05" db="EMBL/GenBank/DDBJ databases">
        <authorList>
            <person name="Schelkunov M.I."/>
        </authorList>
    </citation>
    <scope>NUCLEOTIDE SEQUENCE</scope>
    <source>
        <strain evidence="2">Hsosn_3</strain>
        <tissue evidence="2">Leaf</tissue>
    </source>
</reference>
<dbReference type="PANTHER" id="PTHR48258:SF4">
    <property type="entry name" value="DUF4216 DOMAIN-CONTAINING PROTEIN"/>
    <property type="match status" value="1"/>
</dbReference>
<gene>
    <name evidence="2" type="ORF">POM88_026699</name>
</gene>
<comment type="caution">
    <text evidence="2">The sequence shown here is derived from an EMBL/GenBank/DDBJ whole genome shotgun (WGS) entry which is preliminary data.</text>
</comment>
<proteinExistence type="predicted"/>
<organism evidence="2 3">
    <name type="scientific">Heracleum sosnowskyi</name>
    <dbReference type="NCBI Taxonomy" id="360622"/>
    <lineage>
        <taxon>Eukaryota</taxon>
        <taxon>Viridiplantae</taxon>
        <taxon>Streptophyta</taxon>
        <taxon>Embryophyta</taxon>
        <taxon>Tracheophyta</taxon>
        <taxon>Spermatophyta</taxon>
        <taxon>Magnoliopsida</taxon>
        <taxon>eudicotyledons</taxon>
        <taxon>Gunneridae</taxon>
        <taxon>Pentapetalae</taxon>
        <taxon>asterids</taxon>
        <taxon>campanulids</taxon>
        <taxon>Apiales</taxon>
        <taxon>Apiaceae</taxon>
        <taxon>Apioideae</taxon>
        <taxon>apioid superclade</taxon>
        <taxon>Tordylieae</taxon>
        <taxon>Tordyliinae</taxon>
        <taxon>Heracleum</taxon>
    </lineage>
</organism>
<evidence type="ECO:0000313" key="3">
    <source>
        <dbReference type="Proteomes" id="UP001237642"/>
    </source>
</evidence>
<sequence length="342" mass="39333">MLFGWTTAGHLACPYCVYDHDAYNLSHGGKPTWFDNHRKFLPANHPFRKNKNWFTKGNTVSESAPPIRTGEDVFQEIESLGLMKITELGSDEHNAKIIKTYKCGWKKRRRSHGCVKTRYLDDREYTAANNYVLFNCPEVAPYIEIFTSGLREQNPYINGVDIDKFLESNFATWFKDYAEDASLVPNEFVRDLASGPLRSIISVPIYYVNGFKFHTRTYGATKSTFNSGEKIRALRAERSRPIDGSSTPQLVDENQFYYDAVGGRNNRNRIYGIGSSQDLFYAPSSSTIAHINNSSHPNSQDYEKLQTELEVMKERMKEMDAMQQRMKDMENLLARMSDNQNQ</sequence>
<dbReference type="EMBL" id="JAUIZM010000006">
    <property type="protein sequence ID" value="KAK1379955.1"/>
    <property type="molecule type" value="Genomic_DNA"/>
</dbReference>